<protein>
    <submittedName>
        <fullName evidence="1">Uncharacterized protein</fullName>
    </submittedName>
</protein>
<proteinExistence type="predicted"/>
<dbReference type="RefSeq" id="WP_069689798.1">
    <property type="nucleotide sequence ID" value="NZ_CP017147.1"/>
</dbReference>
<dbReference type="Proteomes" id="UP000094969">
    <property type="component" value="Chromosome"/>
</dbReference>
<dbReference type="AlphaFoldDB" id="A0A1D7TZP0"/>
<reference evidence="1 2" key="1">
    <citation type="journal article" date="2015" name="Antonie Van Leeuwenhoek">
        <title>Bosea vaviloviae sp. nov., a new species of slow-growing rhizobia isolated from nodules of the relict species Vavilovia formosa (Stev.) Fed.</title>
        <authorList>
            <person name="Safronova V.I."/>
            <person name="Kuznetsova I.G."/>
            <person name="Sazanova A.L."/>
            <person name="Kimeklis A.K."/>
            <person name="Belimov A.A."/>
            <person name="Andronov E.E."/>
            <person name="Pinaev A.G."/>
            <person name="Chizhevskaya E.P."/>
            <person name="Pukhaev A.R."/>
            <person name="Popov K.P."/>
            <person name="Willems A."/>
            <person name="Tikhonovich I.A."/>
        </authorList>
    </citation>
    <scope>NUCLEOTIDE SEQUENCE [LARGE SCALE GENOMIC DNA]</scope>
    <source>
        <strain evidence="1 2">Vaf18</strain>
    </source>
</reference>
<dbReference type="OrthoDB" id="9911443at2"/>
<organism evidence="1 2">
    <name type="scientific">Bosea vaviloviae</name>
    <dbReference type="NCBI Taxonomy" id="1526658"/>
    <lineage>
        <taxon>Bacteria</taxon>
        <taxon>Pseudomonadati</taxon>
        <taxon>Pseudomonadota</taxon>
        <taxon>Alphaproteobacteria</taxon>
        <taxon>Hyphomicrobiales</taxon>
        <taxon>Boseaceae</taxon>
        <taxon>Bosea</taxon>
    </lineage>
</organism>
<sequence>MAPTDITQPTAISEADIDAMIGMTEYLIEEAVKVSAVATALLGLAKGELLASKMILRGEVASLSGRAARLM</sequence>
<name>A0A1D7TZP0_9HYPH</name>
<evidence type="ECO:0000313" key="1">
    <source>
        <dbReference type="EMBL" id="AOO80580.1"/>
    </source>
</evidence>
<keyword evidence="2" id="KW-1185">Reference proteome</keyword>
<accession>A0A1D7TZP0</accession>
<evidence type="ECO:0000313" key="2">
    <source>
        <dbReference type="Proteomes" id="UP000094969"/>
    </source>
</evidence>
<gene>
    <name evidence="1" type="ORF">BHK69_09000</name>
</gene>
<dbReference type="EMBL" id="CP017147">
    <property type="protein sequence ID" value="AOO80580.1"/>
    <property type="molecule type" value="Genomic_DNA"/>
</dbReference>
<dbReference type="KEGG" id="bvv:BHK69_09000"/>